<keyword evidence="4" id="KW-0677">Repeat</keyword>
<dbReference type="Gene3D" id="3.40.50.300">
    <property type="entry name" value="P-loop containing nucleotide triphosphate hydrolases"/>
    <property type="match status" value="1"/>
</dbReference>
<dbReference type="PANTHER" id="PTHR24106">
    <property type="entry name" value="NACHT, LRR AND CARD DOMAINS-CONTAINING"/>
    <property type="match status" value="1"/>
</dbReference>
<dbReference type="SMART" id="SM01289">
    <property type="entry name" value="PYRIN"/>
    <property type="match status" value="1"/>
</dbReference>
<dbReference type="InterPro" id="IPR029495">
    <property type="entry name" value="NACHT-assoc"/>
</dbReference>
<dbReference type="AlphaFoldDB" id="A0A3Q2PBY9"/>
<evidence type="ECO:0000256" key="4">
    <source>
        <dbReference type="ARBA" id="ARBA00022737"/>
    </source>
</evidence>
<keyword evidence="3" id="KW-0433">Leucine-rich repeat</keyword>
<feature type="domain" description="Pyrin" evidence="7">
    <location>
        <begin position="1"/>
        <end position="69"/>
    </location>
</feature>
<dbReference type="InterPro" id="IPR032675">
    <property type="entry name" value="LRR_dom_sf"/>
</dbReference>
<evidence type="ECO:0008006" key="11">
    <source>
        <dbReference type="Google" id="ProtNLM"/>
    </source>
</evidence>
<dbReference type="InterPro" id="IPR004020">
    <property type="entry name" value="DAPIN"/>
</dbReference>
<dbReference type="InterPro" id="IPR007111">
    <property type="entry name" value="NACHT_NTPase"/>
</dbReference>
<dbReference type="Proteomes" id="UP000265000">
    <property type="component" value="Unplaced"/>
</dbReference>
<dbReference type="Pfam" id="PF02758">
    <property type="entry name" value="PYRIN"/>
    <property type="match status" value="1"/>
</dbReference>
<dbReference type="Pfam" id="PF13516">
    <property type="entry name" value="LRR_6"/>
    <property type="match status" value="4"/>
</dbReference>
<evidence type="ECO:0000259" key="8">
    <source>
        <dbReference type="PROSITE" id="PS50837"/>
    </source>
</evidence>
<proteinExistence type="predicted"/>
<dbReference type="InterPro" id="IPR011029">
    <property type="entry name" value="DEATH-like_dom_sf"/>
</dbReference>
<protein>
    <recommendedName>
        <fullName evidence="11">NACHT domain-containing protein</fullName>
    </recommendedName>
</protein>
<dbReference type="PROSITE" id="PS50824">
    <property type="entry name" value="DAPIN"/>
    <property type="match status" value="1"/>
</dbReference>
<dbReference type="InterPro" id="IPR041075">
    <property type="entry name" value="NOD1/2_WH"/>
</dbReference>
<dbReference type="SUPFAM" id="SSF52540">
    <property type="entry name" value="P-loop containing nucleoside triphosphate hydrolases"/>
    <property type="match status" value="1"/>
</dbReference>
<name>A0A3Q2PBY9_FUNHE</name>
<comment type="subcellular location">
    <subcellularLocation>
        <location evidence="1">Cytoplasm</location>
    </subcellularLocation>
</comment>
<feature type="domain" description="NACHT" evidence="8">
    <location>
        <begin position="191"/>
        <end position="325"/>
    </location>
</feature>
<dbReference type="STRING" id="8078.ENSFHEP00000010174"/>
<dbReference type="InterPro" id="IPR041267">
    <property type="entry name" value="NLRP_HD2"/>
</dbReference>
<evidence type="ECO:0000313" key="9">
    <source>
        <dbReference type="Ensembl" id="ENSFHEP00000010174.1"/>
    </source>
</evidence>
<dbReference type="CDD" id="cd08321">
    <property type="entry name" value="Pyrin_ASC-like"/>
    <property type="match status" value="1"/>
</dbReference>
<dbReference type="SUPFAM" id="SSF52047">
    <property type="entry name" value="RNI-like"/>
    <property type="match status" value="1"/>
</dbReference>
<dbReference type="Pfam" id="PF17776">
    <property type="entry name" value="NLRC4_HD2"/>
    <property type="match status" value="1"/>
</dbReference>
<evidence type="ECO:0000256" key="1">
    <source>
        <dbReference type="ARBA" id="ARBA00004496"/>
    </source>
</evidence>
<reference evidence="9" key="2">
    <citation type="submission" date="2025-09" db="UniProtKB">
        <authorList>
            <consortium name="Ensembl"/>
        </authorList>
    </citation>
    <scope>IDENTIFICATION</scope>
</reference>
<evidence type="ECO:0000256" key="2">
    <source>
        <dbReference type="ARBA" id="ARBA00022490"/>
    </source>
</evidence>
<dbReference type="Pfam" id="PF05729">
    <property type="entry name" value="NACHT"/>
    <property type="match status" value="1"/>
</dbReference>
<organism evidence="9 10">
    <name type="scientific">Fundulus heteroclitus</name>
    <name type="common">Killifish</name>
    <name type="synonym">Mummichog</name>
    <dbReference type="NCBI Taxonomy" id="8078"/>
    <lineage>
        <taxon>Eukaryota</taxon>
        <taxon>Metazoa</taxon>
        <taxon>Chordata</taxon>
        <taxon>Craniata</taxon>
        <taxon>Vertebrata</taxon>
        <taxon>Euteleostomi</taxon>
        <taxon>Actinopterygii</taxon>
        <taxon>Neopterygii</taxon>
        <taxon>Teleostei</taxon>
        <taxon>Neoteleostei</taxon>
        <taxon>Acanthomorphata</taxon>
        <taxon>Ovalentaria</taxon>
        <taxon>Atherinomorphae</taxon>
        <taxon>Cyprinodontiformes</taxon>
        <taxon>Fundulidae</taxon>
        <taxon>Fundulus</taxon>
    </lineage>
</organism>
<keyword evidence="2" id="KW-0963">Cytoplasm</keyword>
<sequence>MSNKGKGTASPAAEELVLRTLKDLADNELKEFKWYLQKPEALGGFPIIPKSRIDKADRTDTVDQMLQTYCENILVVTKRLLRKLDRNDLVKVLTGQDGEPISEGFADCQSSFKESLIRKLQGAMEQTKKVGKSKAQEEIYVEMELTIKEDKVFSKEHEIRQIESASRKTANSQKSIRIDDIFKGPPGKSVKKVLTTGVAGVGKTVLTQKFTLNWAEDNANHDFHLIFPFSFKELNAVKDKKFSLVELVHHFFAEIKEAEIPKFEELRVVFILDGLDESRLPLDFRLNKKVSQTKDSASVDALLTSLIRGTLLPSAHIWITTRPAAASQIPSDCVELVTEVTGFNNAQKLQYFRKKCGDEKLVAKIMPYINASQSLKTLCHLPVCCWITATVVEDLQKSQGKEELPKTLTELYINFLLVQFKQKAVTEAEPQWNQSCKDKILTLGKLAFEQLQRGNLVFYEPELKASGINVKSVSVFTGIFPEIFKEEGEHNQHKVCRFTHLSVQEFLAALYVHLTFINSQVNVLGETQSSWMGMLARGKTNPQHTAVDKALQRPSGDLDMFLRFLLGLLLPSSQSLLKGLVKQNENNSQATEEAARYVKEKLDADLSTEQSFNLLHCLNELNDNSLVEEIQRLMGSGHLSVDHLSPARWSALVFLLLAEKENDSFDLKSYGSSEEAFMRLLPVVKTAKRVCLSACELSEKGVAVLSSILSSKGSILKELDLSYNNLGDSGVTQLAIGLESPNCSLETLRLIGCKLSWKSCDTLATSISSHACLRVLDVSNNDLTDSGVQNICGGLENPQCKLESLRLSGCQITVEGCRFLATALHTNPWHLKELDLSYNNPGDQGVTLLTSGVKHKQCRLETLKVENCGEQ</sequence>
<dbReference type="InterPro" id="IPR001611">
    <property type="entry name" value="Leu-rich_rpt"/>
</dbReference>
<accession>A0A3Q2PBY9</accession>
<evidence type="ECO:0000256" key="5">
    <source>
        <dbReference type="ARBA" id="ARBA00022741"/>
    </source>
</evidence>
<evidence type="ECO:0000313" key="10">
    <source>
        <dbReference type="Proteomes" id="UP000265000"/>
    </source>
</evidence>
<dbReference type="Ensembl" id="ENSFHET00000016816.1">
    <property type="protein sequence ID" value="ENSFHEP00000010174.1"/>
    <property type="gene ID" value="ENSFHEG00000011457.1"/>
</dbReference>
<dbReference type="SUPFAM" id="SSF47986">
    <property type="entry name" value="DEATH domain"/>
    <property type="match status" value="1"/>
</dbReference>
<dbReference type="GeneTree" id="ENSGT01120000271898"/>
<dbReference type="FunFam" id="3.40.50.300:FF:001524">
    <property type="entry name" value="Si:dkey-126g1.7"/>
    <property type="match status" value="1"/>
</dbReference>
<evidence type="ECO:0000256" key="6">
    <source>
        <dbReference type="ARBA" id="ARBA00022840"/>
    </source>
</evidence>
<dbReference type="InterPro" id="IPR051261">
    <property type="entry name" value="NLR"/>
</dbReference>
<dbReference type="Pfam" id="PF14484">
    <property type="entry name" value="FISNA"/>
    <property type="match status" value="1"/>
</dbReference>
<keyword evidence="6" id="KW-0067">ATP-binding</keyword>
<reference evidence="9" key="1">
    <citation type="submission" date="2025-08" db="UniProtKB">
        <authorList>
            <consortium name="Ensembl"/>
        </authorList>
    </citation>
    <scope>IDENTIFICATION</scope>
</reference>
<evidence type="ECO:0000256" key="3">
    <source>
        <dbReference type="ARBA" id="ARBA00022614"/>
    </source>
</evidence>
<keyword evidence="10" id="KW-1185">Reference proteome</keyword>
<evidence type="ECO:0000259" key="7">
    <source>
        <dbReference type="PROSITE" id="PS50824"/>
    </source>
</evidence>
<dbReference type="Gene3D" id="3.80.10.10">
    <property type="entry name" value="Ribonuclease Inhibitor"/>
    <property type="match status" value="1"/>
</dbReference>
<dbReference type="SMART" id="SM00368">
    <property type="entry name" value="LRR_RI"/>
    <property type="match status" value="5"/>
</dbReference>
<dbReference type="Pfam" id="PF17779">
    <property type="entry name" value="WHD_NOD2"/>
    <property type="match status" value="1"/>
</dbReference>
<dbReference type="InterPro" id="IPR027417">
    <property type="entry name" value="P-loop_NTPase"/>
</dbReference>
<dbReference type="Gene3D" id="1.10.533.10">
    <property type="entry name" value="Death Domain, Fas"/>
    <property type="match status" value="1"/>
</dbReference>
<keyword evidence="5" id="KW-0547">Nucleotide-binding</keyword>
<dbReference type="PROSITE" id="PS50837">
    <property type="entry name" value="NACHT"/>
    <property type="match status" value="1"/>
</dbReference>
<dbReference type="GO" id="GO:0005737">
    <property type="term" value="C:cytoplasm"/>
    <property type="evidence" value="ECO:0007669"/>
    <property type="project" value="UniProtKB-SubCell"/>
</dbReference>
<dbReference type="GO" id="GO:0005524">
    <property type="term" value="F:ATP binding"/>
    <property type="evidence" value="ECO:0007669"/>
    <property type="project" value="UniProtKB-KW"/>
</dbReference>
<dbReference type="SMART" id="SM01288">
    <property type="entry name" value="FISNA"/>
    <property type="match status" value="1"/>
</dbReference>